<dbReference type="Gene3D" id="3.40.190.10">
    <property type="entry name" value="Periplasmic binding protein-like II"/>
    <property type="match status" value="2"/>
</dbReference>
<evidence type="ECO:0000313" key="3">
    <source>
        <dbReference type="Proteomes" id="UP001266357"/>
    </source>
</evidence>
<dbReference type="SMART" id="SM00062">
    <property type="entry name" value="PBPb"/>
    <property type="match status" value="1"/>
</dbReference>
<name>A0ABU2ZZ09_9GAMM</name>
<dbReference type="PANTHER" id="PTHR38834">
    <property type="entry name" value="PERIPLASMIC SUBSTRATE BINDING PROTEIN FAMILY 3"/>
    <property type="match status" value="1"/>
</dbReference>
<feature type="domain" description="Solute-binding protein family 3/N-terminal" evidence="1">
    <location>
        <begin position="25"/>
        <end position="249"/>
    </location>
</feature>
<dbReference type="SUPFAM" id="SSF53850">
    <property type="entry name" value="Periplasmic binding protein-like II"/>
    <property type="match status" value="1"/>
</dbReference>
<evidence type="ECO:0000259" key="1">
    <source>
        <dbReference type="SMART" id="SM00062"/>
    </source>
</evidence>
<keyword evidence="3" id="KW-1185">Reference proteome</keyword>
<dbReference type="EMBL" id="JAVRIF010000002">
    <property type="protein sequence ID" value="MDT0603161.1"/>
    <property type="molecule type" value="Genomic_DNA"/>
</dbReference>
<dbReference type="Pfam" id="PF00497">
    <property type="entry name" value="SBP_bac_3"/>
    <property type="match status" value="1"/>
</dbReference>
<sequence length="250" mass="28830">MFRYALNLIKYISFLCFTLSSEAKEVKVVTEYLAPYQVNNADNSLGGLSTEIVQAIFKQANKTPNIIALPWARAYETASSEKNVMIYSIAQTKERLERFHWIGSLINEKLYFWGLKSQFPEAIDDLNQLKKFIVASARHSNVAHYLKRNNFKHNYKLVKEDQNILMLFKGRAELIIATELTLKHNAKKLNLAFDELIKIKEFTDLNSDLNLAMNLQSDPKLVAEFQRAYTEIKAQGVINAIYKKWGITEL</sequence>
<reference evidence="2 3" key="1">
    <citation type="submission" date="2023-09" db="EMBL/GenBank/DDBJ databases">
        <authorList>
            <person name="Rey-Velasco X."/>
        </authorList>
    </citation>
    <scope>NUCLEOTIDE SEQUENCE [LARGE SCALE GENOMIC DNA]</scope>
    <source>
        <strain evidence="2 3">W431</strain>
    </source>
</reference>
<gene>
    <name evidence="2" type="ORF">RM573_06100</name>
</gene>
<dbReference type="PANTHER" id="PTHR38834:SF3">
    <property type="entry name" value="SOLUTE-BINDING PROTEIN FAMILY 3_N-TERMINAL DOMAIN-CONTAINING PROTEIN"/>
    <property type="match status" value="1"/>
</dbReference>
<dbReference type="InterPro" id="IPR001638">
    <property type="entry name" value="Solute-binding_3/MltF_N"/>
</dbReference>
<proteinExistence type="predicted"/>
<protein>
    <submittedName>
        <fullName evidence="2">ABC transporter substrate-binding protein</fullName>
    </submittedName>
</protein>
<accession>A0ABU2ZZ09</accession>
<dbReference type="Proteomes" id="UP001266357">
    <property type="component" value="Unassembled WGS sequence"/>
</dbReference>
<evidence type="ECO:0000313" key="2">
    <source>
        <dbReference type="EMBL" id="MDT0603161.1"/>
    </source>
</evidence>
<dbReference type="RefSeq" id="WP_311578753.1">
    <property type="nucleotide sequence ID" value="NZ_JAVRIF010000002.1"/>
</dbReference>
<organism evidence="2 3">
    <name type="scientific">Thalassotalea castellviae</name>
    <dbReference type="NCBI Taxonomy" id="3075612"/>
    <lineage>
        <taxon>Bacteria</taxon>
        <taxon>Pseudomonadati</taxon>
        <taxon>Pseudomonadota</taxon>
        <taxon>Gammaproteobacteria</taxon>
        <taxon>Alteromonadales</taxon>
        <taxon>Colwelliaceae</taxon>
        <taxon>Thalassotalea</taxon>
    </lineage>
</organism>
<comment type="caution">
    <text evidence="2">The sequence shown here is derived from an EMBL/GenBank/DDBJ whole genome shotgun (WGS) entry which is preliminary data.</text>
</comment>